<evidence type="ECO:0000313" key="3">
    <source>
        <dbReference type="EMBL" id="ALC16614.1"/>
    </source>
</evidence>
<dbReference type="PATRIC" id="fig|1603606.3.peg.1996"/>
<gene>
    <name evidence="3" type="primary">exeA</name>
    <name evidence="3" type="ORF">DSOUD_1842</name>
</gene>
<dbReference type="InterPro" id="IPR036365">
    <property type="entry name" value="PGBD-like_sf"/>
</dbReference>
<dbReference type="RefSeq" id="WP_082351178.1">
    <property type="nucleotide sequence ID" value="NZ_CP010802.1"/>
</dbReference>
<dbReference type="Pfam" id="PF13401">
    <property type="entry name" value="AAA_22"/>
    <property type="match status" value="1"/>
</dbReference>
<sequence length="545" mass="59497">MYCETFGLSEKPFNITPNPRYIFLSKNHKEVFAHLLFGVRNHSGFIEVTGEVGTGKTTVLRTLLSQLGGEGYRLALIFNPSLSSLELLRSINREFAIPAEGAGAGELLATLNAFLLQENSAGRTVVLVIDEAQNLEAGVLEQIRLLSNLETETDKLIQIVLVGQPELGTLLERPELRQLSQRITVRYHLRPMDFEDTAAYIEHRLRVAGGSNRLFTPAAVRKIYRFSKGYPRLINILCDRGLLVAYAEDAREVSASAIATAIGELRRVIAPERRRLILPLVLATTVLLLGTLALVGFPPESFRLPGQIAAAPEAPAVLPTVDRGQSLEALRLELAGQNEGRGATRSFNVLAALWGAAPLPEDQELTFPQGGVRVASERGLSLTPFRGSVDTLRAMDVPLLLQLSLPGTTGHRYLALVSLEEEWAGISPPLAGRATLTLNELRELWFGHGYILWKNSRNLPYLLDPGMTGAGVAGVQRLLQDAGIFDGEVNGIFDKETVSAVTAFQRRRGIAQDGRVGPQTLLLLYQEAQDGQTPRLGAAKQGGRR</sequence>
<dbReference type="InterPro" id="IPR002477">
    <property type="entry name" value="Peptidoglycan-bd-like"/>
</dbReference>
<evidence type="ECO:0000259" key="2">
    <source>
        <dbReference type="SMART" id="SM00382"/>
    </source>
</evidence>
<dbReference type="InterPro" id="IPR049945">
    <property type="entry name" value="AAA_22"/>
</dbReference>
<dbReference type="SMART" id="SM00382">
    <property type="entry name" value="AAA"/>
    <property type="match status" value="1"/>
</dbReference>
<keyword evidence="4" id="KW-1185">Reference proteome</keyword>
<evidence type="ECO:0000313" key="4">
    <source>
        <dbReference type="Proteomes" id="UP000057158"/>
    </source>
</evidence>
<dbReference type="OrthoDB" id="9779230at2"/>
<dbReference type="Gene3D" id="3.90.70.10">
    <property type="entry name" value="Cysteine proteinases"/>
    <property type="match status" value="1"/>
</dbReference>
<dbReference type="Proteomes" id="UP000057158">
    <property type="component" value="Chromosome"/>
</dbReference>
<keyword evidence="1" id="KW-0812">Transmembrane</keyword>
<dbReference type="AlphaFoldDB" id="A0A0M4D2P4"/>
<feature type="domain" description="AAA+ ATPase" evidence="2">
    <location>
        <begin position="42"/>
        <end position="186"/>
    </location>
</feature>
<accession>A0A0M4D2P4</accession>
<dbReference type="InterPro" id="IPR027417">
    <property type="entry name" value="P-loop_NTPase"/>
</dbReference>
<dbReference type="Gene3D" id="3.40.50.300">
    <property type="entry name" value="P-loop containing nucleotide triphosphate hydrolases"/>
    <property type="match status" value="1"/>
</dbReference>
<dbReference type="InterPro" id="IPR036366">
    <property type="entry name" value="PGBDSf"/>
</dbReference>
<evidence type="ECO:0000256" key="1">
    <source>
        <dbReference type="SAM" id="Phobius"/>
    </source>
</evidence>
<dbReference type="Gene3D" id="1.10.101.10">
    <property type="entry name" value="PGBD-like superfamily/PGBD"/>
    <property type="match status" value="1"/>
</dbReference>
<dbReference type="CDD" id="cd00009">
    <property type="entry name" value="AAA"/>
    <property type="match status" value="1"/>
</dbReference>
<dbReference type="KEGG" id="des:DSOUD_1842"/>
<keyword evidence="1" id="KW-1133">Transmembrane helix</keyword>
<dbReference type="InterPro" id="IPR003593">
    <property type="entry name" value="AAA+_ATPase"/>
</dbReference>
<dbReference type="EMBL" id="CP010802">
    <property type="protein sequence ID" value="ALC16614.1"/>
    <property type="molecule type" value="Genomic_DNA"/>
</dbReference>
<dbReference type="Pfam" id="PF01471">
    <property type="entry name" value="PG_binding_1"/>
    <property type="match status" value="1"/>
</dbReference>
<dbReference type="SUPFAM" id="SSF52540">
    <property type="entry name" value="P-loop containing nucleoside triphosphate hydrolases"/>
    <property type="match status" value="1"/>
</dbReference>
<dbReference type="PANTHER" id="PTHR35894:SF1">
    <property type="entry name" value="PHOSPHORIBULOKINASE _ URIDINE KINASE FAMILY"/>
    <property type="match status" value="1"/>
</dbReference>
<dbReference type="InterPro" id="IPR052026">
    <property type="entry name" value="ExeA_AAA_ATPase_DNA-bind"/>
</dbReference>
<protein>
    <submittedName>
        <fullName evidence="3">Type II secretory pathway, ExeA component</fullName>
    </submittedName>
</protein>
<dbReference type="STRING" id="1603606.DSOUD_1842"/>
<organism evidence="3 4">
    <name type="scientific">Desulfuromonas soudanensis</name>
    <dbReference type="NCBI Taxonomy" id="1603606"/>
    <lineage>
        <taxon>Bacteria</taxon>
        <taxon>Pseudomonadati</taxon>
        <taxon>Thermodesulfobacteriota</taxon>
        <taxon>Desulfuromonadia</taxon>
        <taxon>Desulfuromonadales</taxon>
        <taxon>Desulfuromonadaceae</taxon>
        <taxon>Desulfuromonas</taxon>
    </lineage>
</organism>
<proteinExistence type="predicted"/>
<dbReference type="GO" id="GO:0016887">
    <property type="term" value="F:ATP hydrolysis activity"/>
    <property type="evidence" value="ECO:0007669"/>
    <property type="project" value="InterPro"/>
</dbReference>
<dbReference type="PANTHER" id="PTHR35894">
    <property type="entry name" value="GENERAL SECRETION PATHWAY PROTEIN A-RELATED"/>
    <property type="match status" value="1"/>
</dbReference>
<feature type="transmembrane region" description="Helical" evidence="1">
    <location>
        <begin position="276"/>
        <end position="297"/>
    </location>
</feature>
<dbReference type="SUPFAM" id="SSF47090">
    <property type="entry name" value="PGBD-like"/>
    <property type="match status" value="1"/>
</dbReference>
<reference evidence="3 4" key="1">
    <citation type="submission" date="2015-07" db="EMBL/GenBank/DDBJ databases">
        <title>Isolation and Genomic Characterization of a Novel Halophilic Metal-Reducing Deltaproteobacterium from the Deep Subsurface.</title>
        <authorList>
            <person name="Badalamenti J.P."/>
            <person name="Summers Z.M."/>
            <person name="Gralnick J.A."/>
            <person name="Bond D.R."/>
        </authorList>
    </citation>
    <scope>NUCLEOTIDE SEQUENCE [LARGE SCALE GENOMIC DNA]</scope>
    <source>
        <strain evidence="3 4">WTL</strain>
    </source>
</reference>
<keyword evidence="1" id="KW-0472">Membrane</keyword>
<name>A0A0M4D2P4_9BACT</name>